<reference evidence="3" key="1">
    <citation type="submission" date="2017-04" db="EMBL/GenBank/DDBJ databases">
        <authorList>
            <person name="Varghese N."/>
            <person name="Submissions S."/>
        </authorList>
    </citation>
    <scope>NUCLEOTIDE SEQUENCE [LARGE SCALE GENOMIC DNA]</scope>
    <source>
        <strain evidence="3">DSM 9293</strain>
    </source>
</reference>
<dbReference type="Gene3D" id="3.30.450.20">
    <property type="entry name" value="PAS domain"/>
    <property type="match status" value="1"/>
</dbReference>
<dbReference type="PROSITE" id="PS50043">
    <property type="entry name" value="HTH_LUXR_2"/>
    <property type="match status" value="1"/>
</dbReference>
<evidence type="ECO:0000259" key="1">
    <source>
        <dbReference type="PROSITE" id="PS50043"/>
    </source>
</evidence>
<proteinExistence type="predicted"/>
<protein>
    <submittedName>
        <fullName evidence="2">Regulatory protein, luxR family</fullName>
    </submittedName>
</protein>
<dbReference type="EMBL" id="FWWY01000001">
    <property type="protein sequence ID" value="SMC03130.1"/>
    <property type="molecule type" value="Genomic_DNA"/>
</dbReference>
<dbReference type="Gene3D" id="1.10.10.10">
    <property type="entry name" value="Winged helix-like DNA-binding domain superfamily/Winged helix DNA-binding domain"/>
    <property type="match status" value="1"/>
</dbReference>
<dbReference type="AlphaFoldDB" id="A0A1W1WAR4"/>
<dbReference type="OrthoDB" id="2083570at2"/>
<dbReference type="Proteomes" id="UP000192660">
    <property type="component" value="Unassembled WGS sequence"/>
</dbReference>
<dbReference type="InterPro" id="IPR016032">
    <property type="entry name" value="Sig_transdc_resp-reg_C-effctor"/>
</dbReference>
<gene>
    <name evidence="2" type="ORF">SAMN00768000_0924</name>
</gene>
<dbReference type="GO" id="GO:0006355">
    <property type="term" value="P:regulation of DNA-templated transcription"/>
    <property type="evidence" value="ECO:0007669"/>
    <property type="project" value="InterPro"/>
</dbReference>
<name>A0A1W1WAR4_SULTA</name>
<feature type="domain" description="HTH luxR-type" evidence="1">
    <location>
        <begin position="110"/>
        <end position="175"/>
    </location>
</feature>
<dbReference type="InterPro" id="IPR000014">
    <property type="entry name" value="PAS"/>
</dbReference>
<accession>A0A1W1WAR4</accession>
<dbReference type="Pfam" id="PF00196">
    <property type="entry name" value="GerE"/>
    <property type="match status" value="1"/>
</dbReference>
<dbReference type="CDD" id="cd00130">
    <property type="entry name" value="PAS"/>
    <property type="match status" value="1"/>
</dbReference>
<dbReference type="InterPro" id="IPR035965">
    <property type="entry name" value="PAS-like_dom_sf"/>
</dbReference>
<evidence type="ECO:0000313" key="3">
    <source>
        <dbReference type="Proteomes" id="UP000192660"/>
    </source>
</evidence>
<keyword evidence="3" id="KW-1185">Reference proteome</keyword>
<dbReference type="GO" id="GO:0003677">
    <property type="term" value="F:DNA binding"/>
    <property type="evidence" value="ECO:0007669"/>
    <property type="project" value="InterPro"/>
</dbReference>
<dbReference type="InterPro" id="IPR036388">
    <property type="entry name" value="WH-like_DNA-bd_sf"/>
</dbReference>
<sequence length="177" mass="20175">MIKSNIPHFMVDENWQITACDSTVAEWMGHSVEDVVGKSCFDMVDGHNLDGSSFCRPVCPLTTASRHALTINPVMILNNPHNPRQIVRVHYVILDNPKGILHFVRPLHDPNKSSRTLTKNQLQLVQGLAMGLTHRQIAEQNHIALSTVTTQLKRIRRTLSCASDRHLVTWYWNQDQH</sequence>
<dbReference type="RefSeq" id="WP_020374343.1">
    <property type="nucleotide sequence ID" value="NZ_FWWY01000001.1"/>
</dbReference>
<dbReference type="SUPFAM" id="SSF55785">
    <property type="entry name" value="PYP-like sensor domain (PAS domain)"/>
    <property type="match status" value="1"/>
</dbReference>
<dbReference type="SMART" id="SM00421">
    <property type="entry name" value="HTH_LUXR"/>
    <property type="match status" value="1"/>
</dbReference>
<organism evidence="2 3">
    <name type="scientific">Sulfobacillus thermosulfidooxidans (strain DSM 9293 / VKM B-1269 / AT-1)</name>
    <dbReference type="NCBI Taxonomy" id="929705"/>
    <lineage>
        <taxon>Bacteria</taxon>
        <taxon>Bacillati</taxon>
        <taxon>Bacillota</taxon>
        <taxon>Clostridia</taxon>
        <taxon>Eubacteriales</taxon>
        <taxon>Clostridiales Family XVII. Incertae Sedis</taxon>
        <taxon>Sulfobacillus</taxon>
    </lineage>
</organism>
<dbReference type="STRING" id="28034.BFX07_09395"/>
<dbReference type="InterPro" id="IPR000792">
    <property type="entry name" value="Tscrpt_reg_LuxR_C"/>
</dbReference>
<dbReference type="SUPFAM" id="SSF46894">
    <property type="entry name" value="C-terminal effector domain of the bipartite response regulators"/>
    <property type="match status" value="1"/>
</dbReference>
<evidence type="ECO:0000313" key="2">
    <source>
        <dbReference type="EMBL" id="SMC03130.1"/>
    </source>
</evidence>